<evidence type="ECO:0000313" key="2">
    <source>
        <dbReference type="Proteomes" id="UP000007113"/>
    </source>
</evidence>
<evidence type="ECO:0000313" key="1">
    <source>
        <dbReference type="EMBL" id="AEU35139.1"/>
    </source>
</evidence>
<dbReference type="Proteomes" id="UP000007113">
    <property type="component" value="Chromosome"/>
</dbReference>
<keyword evidence="2" id="KW-1185">Reference proteome</keyword>
<reference evidence="1 2" key="1">
    <citation type="submission" date="2011-11" db="EMBL/GenBank/DDBJ databases">
        <title>Complete sequence of Granulicella mallensis MP5ACTX8.</title>
        <authorList>
            <consortium name="US DOE Joint Genome Institute"/>
            <person name="Lucas S."/>
            <person name="Copeland A."/>
            <person name="Lapidus A."/>
            <person name="Cheng J.-F."/>
            <person name="Goodwin L."/>
            <person name="Pitluck S."/>
            <person name="Peters L."/>
            <person name="Lu M."/>
            <person name="Detter J.C."/>
            <person name="Han C."/>
            <person name="Tapia R."/>
            <person name="Land M."/>
            <person name="Hauser L."/>
            <person name="Kyrpides N."/>
            <person name="Ivanova N."/>
            <person name="Mikhailova N."/>
            <person name="Pagani I."/>
            <person name="Rawat S."/>
            <person name="Mannisto M."/>
            <person name="Haggblom M."/>
            <person name="Woyke T."/>
        </authorList>
    </citation>
    <scope>NUCLEOTIDE SEQUENCE [LARGE SCALE GENOMIC DNA]</scope>
    <source>
        <strain evidence="2">ATCC BAA-1857 / DSM 23137 / MP5ACTX8</strain>
    </source>
</reference>
<protein>
    <submittedName>
        <fullName evidence="1">Uncharacterized protein</fullName>
    </submittedName>
</protein>
<dbReference type="KEGG" id="gma:AciX8_0790"/>
<proteinExistence type="predicted"/>
<dbReference type="EMBL" id="CP003130">
    <property type="protein sequence ID" value="AEU35139.1"/>
    <property type="molecule type" value="Genomic_DNA"/>
</dbReference>
<dbReference type="AlphaFoldDB" id="G8NSP0"/>
<sequence>MRKRVTSDSSSIDAGRFEAFVGGRARKIFVNVFLCGKAFDSTLSASDLVKRDIRAYLNERLTATNKNCRVFFGEHTDLINQYAKAMGNITGIPLKNTNLALFEMQLAHFVDLIVIFPSSAGSFAELGMFVAKESLGKKLFLIQEPTHRTAKSFVAKGPVDFVVKRSGTVLYLDYTDMESVYKAVQAKITALHEVKLSDELFGES</sequence>
<organism evidence="1 2">
    <name type="scientific">Granulicella mallensis (strain ATCC BAA-1857 / DSM 23137 / MP5ACTX8)</name>
    <dbReference type="NCBI Taxonomy" id="682795"/>
    <lineage>
        <taxon>Bacteria</taxon>
        <taxon>Pseudomonadati</taxon>
        <taxon>Acidobacteriota</taxon>
        <taxon>Terriglobia</taxon>
        <taxon>Terriglobales</taxon>
        <taxon>Acidobacteriaceae</taxon>
        <taxon>Granulicella</taxon>
    </lineage>
</organism>
<dbReference type="eggNOG" id="ENOG5033BCE">
    <property type="taxonomic scope" value="Bacteria"/>
</dbReference>
<dbReference type="InterPro" id="IPR049725">
    <property type="entry name" value="STM3845-like"/>
</dbReference>
<gene>
    <name evidence="1" type="ordered locus">AciX8_0790</name>
</gene>
<name>G8NSP0_GRAMM</name>
<dbReference type="NCBIfam" id="NF038232">
    <property type="entry name" value="STM3845_fam"/>
    <property type="match status" value="1"/>
</dbReference>
<dbReference type="HOGENOM" id="CLU_1341680_0_0_0"/>
<dbReference type="STRING" id="682795.AciX8_0790"/>
<accession>G8NSP0</accession>